<dbReference type="Pfam" id="PF02492">
    <property type="entry name" value="cobW"/>
    <property type="match status" value="1"/>
</dbReference>
<dbReference type="CDD" id="cd03112">
    <property type="entry name" value="CobW-like"/>
    <property type="match status" value="1"/>
</dbReference>
<dbReference type="PANTHER" id="PTHR13748:SF46">
    <property type="entry name" value="ZINC CHAPERONE YEIR"/>
    <property type="match status" value="1"/>
</dbReference>
<dbReference type="RefSeq" id="WP_142874745.1">
    <property type="nucleotide sequence ID" value="NZ_CP045503.2"/>
</dbReference>
<dbReference type="EMBL" id="CP045503">
    <property type="protein sequence ID" value="QPG59121.1"/>
    <property type="molecule type" value="Genomic_DNA"/>
</dbReference>
<feature type="domain" description="CobW/HypB/UreG nucleotide-binding" evidence="1">
    <location>
        <begin position="9"/>
        <end position="173"/>
    </location>
</feature>
<evidence type="ECO:0000259" key="1">
    <source>
        <dbReference type="Pfam" id="PF02492"/>
    </source>
</evidence>
<dbReference type="Gene3D" id="3.40.50.300">
    <property type="entry name" value="P-loop containing nucleotide triphosphate hydrolases"/>
    <property type="match status" value="1"/>
</dbReference>
<dbReference type="InterPro" id="IPR027417">
    <property type="entry name" value="P-loop_NTPase"/>
</dbReference>
<dbReference type="Proteomes" id="UP000316416">
    <property type="component" value="Chromosome"/>
</dbReference>
<evidence type="ECO:0000313" key="2">
    <source>
        <dbReference type="EMBL" id="QPG59121.1"/>
    </source>
</evidence>
<dbReference type="SUPFAM" id="SSF52540">
    <property type="entry name" value="P-loop containing nucleoside triphosphate hydrolases"/>
    <property type="match status" value="1"/>
</dbReference>
<keyword evidence="3" id="KW-1185">Reference proteome</keyword>
<protein>
    <submittedName>
        <fullName evidence="2">GTP-binding protein</fullName>
    </submittedName>
</protein>
<evidence type="ECO:0000313" key="3">
    <source>
        <dbReference type="Proteomes" id="UP000316416"/>
    </source>
</evidence>
<reference evidence="2" key="1">
    <citation type="submission" date="2021-07" db="EMBL/GenBank/DDBJ databases">
        <title>Shewanella sp. YLB-07 whole genome sequence.</title>
        <authorList>
            <person name="Yu L."/>
        </authorList>
    </citation>
    <scope>NUCLEOTIDE SEQUENCE</scope>
    <source>
        <strain evidence="2">YLB-08</strain>
    </source>
</reference>
<dbReference type="InterPro" id="IPR003495">
    <property type="entry name" value="CobW/HypB/UreG_nucleotide-bd"/>
</dbReference>
<proteinExistence type="predicted"/>
<dbReference type="InterPro" id="IPR051316">
    <property type="entry name" value="Zinc-reg_GTPase_activator"/>
</dbReference>
<accession>A0ABX6VB53</accession>
<organism evidence="2 3">
    <name type="scientific">Shewanella eurypsychrophilus</name>
    <dbReference type="NCBI Taxonomy" id="2593656"/>
    <lineage>
        <taxon>Bacteria</taxon>
        <taxon>Pseudomonadati</taxon>
        <taxon>Pseudomonadota</taxon>
        <taxon>Gammaproteobacteria</taxon>
        <taxon>Alteromonadales</taxon>
        <taxon>Shewanellaceae</taxon>
        <taxon>Shewanella</taxon>
    </lineage>
</organism>
<sequence length="369" mass="40681">MIIKPISTNVITGFLGVGKTTLIKRLLADKPAEEKWAVLVNEFGEIGIDSALLGGGEEGVEIREVAGGCMCCAAGVPMQVAINQLILKAKPDRLLIEPTGLGHPREVLKVLSQPHYQNVIKLKSTLCLVDARKVADPCYRDHDIFNQQLEVADIILATKSDLYSDSSLPELTEYLVEKHLIEKHLGEKHSVEKHSVEKHSGEPVENKGQLLCISLNASEPLPNNILACLNEPTMFRPTQIQKKQSVLTPKSSVFELDFQVDVIEFDARGILSKTNSGEGAFSCGWIFDPSYEFNFDEMIAWVKSLDVLRLKAVIITDEGIAGINFIEGEMTVTELDDVMDSRLELISLNSIPAEGIEAKLLSLSSRLQF</sequence>
<dbReference type="PANTHER" id="PTHR13748">
    <property type="entry name" value="COBW-RELATED"/>
    <property type="match status" value="1"/>
</dbReference>
<name>A0ABX6VB53_9GAMM</name>
<gene>
    <name evidence="2" type="ORF">FM038_018225</name>
</gene>